<dbReference type="AlphaFoldDB" id="A0A3L7JVP1"/>
<gene>
    <name evidence="2" type="ORF">D9X91_12420</name>
</gene>
<keyword evidence="1" id="KW-1133">Transmembrane helix</keyword>
<keyword evidence="1" id="KW-0812">Transmembrane</keyword>
<keyword evidence="3" id="KW-1185">Reference proteome</keyword>
<sequence>MKRNSLPVYFLIFIINALIVFALVVLLFSFFAQQLQSAFPDFYFHLFSNLDVWVILISLIVAVPVTYVFHRMRLAPKRLFYLIGFQLLLLICLLAIIYFNLNLLNRLIWRPLED</sequence>
<evidence type="ECO:0000313" key="2">
    <source>
        <dbReference type="EMBL" id="RLQ94793.1"/>
    </source>
</evidence>
<dbReference type="RefSeq" id="WP_121680956.1">
    <property type="nucleotide sequence ID" value="NZ_RCVZ01000008.1"/>
</dbReference>
<dbReference type="Proteomes" id="UP000276770">
    <property type="component" value="Unassembled WGS sequence"/>
</dbReference>
<evidence type="ECO:0000313" key="3">
    <source>
        <dbReference type="Proteomes" id="UP000276770"/>
    </source>
</evidence>
<protein>
    <submittedName>
        <fullName evidence="2">Uncharacterized protein</fullName>
    </submittedName>
</protein>
<reference evidence="2 3" key="1">
    <citation type="submission" date="2018-10" db="EMBL/GenBank/DDBJ databases">
        <title>Falsibacillus sp. genome draft.</title>
        <authorList>
            <person name="Shi S."/>
        </authorList>
    </citation>
    <scope>NUCLEOTIDE SEQUENCE [LARGE SCALE GENOMIC DNA]</scope>
    <source>
        <strain evidence="2 3">GY 10110</strain>
    </source>
</reference>
<evidence type="ECO:0000256" key="1">
    <source>
        <dbReference type="SAM" id="Phobius"/>
    </source>
</evidence>
<proteinExistence type="predicted"/>
<keyword evidence="1" id="KW-0472">Membrane</keyword>
<feature type="transmembrane region" description="Helical" evidence="1">
    <location>
        <begin position="79"/>
        <end position="101"/>
    </location>
</feature>
<dbReference type="EMBL" id="RCVZ01000008">
    <property type="protein sequence ID" value="RLQ94793.1"/>
    <property type="molecule type" value="Genomic_DNA"/>
</dbReference>
<accession>A0A3L7JVP1</accession>
<feature type="transmembrane region" description="Helical" evidence="1">
    <location>
        <begin position="7"/>
        <end position="32"/>
    </location>
</feature>
<comment type="caution">
    <text evidence="2">The sequence shown here is derived from an EMBL/GenBank/DDBJ whole genome shotgun (WGS) entry which is preliminary data.</text>
</comment>
<name>A0A3L7JVP1_9BACI</name>
<organism evidence="2 3">
    <name type="scientific">Falsibacillus albus</name>
    <dbReference type="NCBI Taxonomy" id="2478915"/>
    <lineage>
        <taxon>Bacteria</taxon>
        <taxon>Bacillati</taxon>
        <taxon>Bacillota</taxon>
        <taxon>Bacilli</taxon>
        <taxon>Bacillales</taxon>
        <taxon>Bacillaceae</taxon>
        <taxon>Falsibacillus</taxon>
    </lineage>
</organism>
<feature type="transmembrane region" description="Helical" evidence="1">
    <location>
        <begin position="52"/>
        <end position="70"/>
    </location>
</feature>